<evidence type="ECO:0000313" key="2">
    <source>
        <dbReference type="Proteomes" id="UP000467840"/>
    </source>
</evidence>
<proteinExistence type="predicted"/>
<accession>A0A6A6MQX3</accession>
<dbReference type="Proteomes" id="UP000467840">
    <property type="component" value="Chromosome 15"/>
</dbReference>
<dbReference type="AlphaFoldDB" id="A0A6A6MQX3"/>
<protein>
    <submittedName>
        <fullName evidence="1">Uncharacterized protein</fullName>
    </submittedName>
</protein>
<dbReference type="EMBL" id="JAAGAX010000005">
    <property type="protein sequence ID" value="KAF2315427.1"/>
    <property type="molecule type" value="Genomic_DNA"/>
</dbReference>
<name>A0A6A6MQX3_HEVBR</name>
<keyword evidence="2" id="KW-1185">Reference proteome</keyword>
<dbReference type="PANTHER" id="PTHR36775">
    <property type="entry name" value="LYR MOTIF PROTEIN"/>
    <property type="match status" value="1"/>
</dbReference>
<sequence>MPSRSHSLTKRPCLSDRATSFPIDSIDNSKLSIIDDDRPIGVGTSPYKQGSLRLIARKRRRSGSRSVSGRSSDREWNSTVLLSRGVCRLWTCSDFPLAVGTDSSGELFGNGDANWTSDGTSLDMEASRDIGGMQSLGMRMSLMRRKKTQGCCFGVTNLEEVLP</sequence>
<organism evidence="1 2">
    <name type="scientific">Hevea brasiliensis</name>
    <name type="common">Para rubber tree</name>
    <name type="synonym">Siphonia brasiliensis</name>
    <dbReference type="NCBI Taxonomy" id="3981"/>
    <lineage>
        <taxon>Eukaryota</taxon>
        <taxon>Viridiplantae</taxon>
        <taxon>Streptophyta</taxon>
        <taxon>Embryophyta</taxon>
        <taxon>Tracheophyta</taxon>
        <taxon>Spermatophyta</taxon>
        <taxon>Magnoliopsida</taxon>
        <taxon>eudicotyledons</taxon>
        <taxon>Gunneridae</taxon>
        <taxon>Pentapetalae</taxon>
        <taxon>rosids</taxon>
        <taxon>fabids</taxon>
        <taxon>Malpighiales</taxon>
        <taxon>Euphorbiaceae</taxon>
        <taxon>Crotonoideae</taxon>
        <taxon>Micrandreae</taxon>
        <taxon>Hevea</taxon>
    </lineage>
</organism>
<dbReference type="PANTHER" id="PTHR36775:SF1">
    <property type="entry name" value="LYR MOTIF PROTEIN"/>
    <property type="match status" value="1"/>
</dbReference>
<reference evidence="1 2" key="1">
    <citation type="journal article" date="2020" name="Mol. Plant">
        <title>The Chromosome-Based Rubber Tree Genome Provides New Insights into Spurge Genome Evolution and Rubber Biosynthesis.</title>
        <authorList>
            <person name="Liu J."/>
            <person name="Shi C."/>
            <person name="Shi C.C."/>
            <person name="Li W."/>
            <person name="Zhang Q.J."/>
            <person name="Zhang Y."/>
            <person name="Li K."/>
            <person name="Lu H.F."/>
            <person name="Shi C."/>
            <person name="Zhu S.T."/>
            <person name="Xiao Z.Y."/>
            <person name="Nan H."/>
            <person name="Yue Y."/>
            <person name="Zhu X.G."/>
            <person name="Wu Y."/>
            <person name="Hong X.N."/>
            <person name="Fan G.Y."/>
            <person name="Tong Y."/>
            <person name="Zhang D."/>
            <person name="Mao C.L."/>
            <person name="Liu Y.L."/>
            <person name="Hao S.J."/>
            <person name="Liu W.Q."/>
            <person name="Lv M.Q."/>
            <person name="Zhang H.B."/>
            <person name="Liu Y."/>
            <person name="Hu-Tang G.R."/>
            <person name="Wang J.P."/>
            <person name="Wang J.H."/>
            <person name="Sun Y.H."/>
            <person name="Ni S.B."/>
            <person name="Chen W.B."/>
            <person name="Zhang X.C."/>
            <person name="Jiao Y.N."/>
            <person name="Eichler E.E."/>
            <person name="Li G.H."/>
            <person name="Liu X."/>
            <person name="Gao L.Z."/>
        </authorList>
    </citation>
    <scope>NUCLEOTIDE SEQUENCE [LARGE SCALE GENOMIC DNA]</scope>
    <source>
        <strain evidence="2">cv. GT1</strain>
        <tissue evidence="1">Leaf</tissue>
    </source>
</reference>
<evidence type="ECO:0000313" key="1">
    <source>
        <dbReference type="EMBL" id="KAF2315427.1"/>
    </source>
</evidence>
<gene>
    <name evidence="1" type="ORF">GH714_039200</name>
</gene>
<comment type="caution">
    <text evidence="1">The sequence shown here is derived from an EMBL/GenBank/DDBJ whole genome shotgun (WGS) entry which is preliminary data.</text>
</comment>